<name>A0A521DJA9_9BACL</name>
<dbReference type="PANTHER" id="PTHR31793:SF27">
    <property type="entry name" value="NOVEL THIOESTERASE SUPERFAMILY DOMAIN AND SAPOSIN A-TYPE DOMAIN CONTAINING PROTEIN (0610012H03RIK)"/>
    <property type="match status" value="1"/>
</dbReference>
<comment type="similarity">
    <text evidence="1">Belongs to the 4-hydroxybenzoyl-CoA thioesterase family.</text>
</comment>
<evidence type="ECO:0000256" key="1">
    <source>
        <dbReference type="ARBA" id="ARBA00005953"/>
    </source>
</evidence>
<keyword evidence="4" id="KW-1185">Reference proteome</keyword>
<evidence type="ECO:0000256" key="2">
    <source>
        <dbReference type="ARBA" id="ARBA00022801"/>
    </source>
</evidence>
<dbReference type="EMBL" id="FXTI01000006">
    <property type="protein sequence ID" value="SMO71787.1"/>
    <property type="molecule type" value="Genomic_DNA"/>
</dbReference>
<evidence type="ECO:0000313" key="4">
    <source>
        <dbReference type="Proteomes" id="UP000315636"/>
    </source>
</evidence>
<dbReference type="GO" id="GO:0047617">
    <property type="term" value="F:fatty acyl-CoA hydrolase activity"/>
    <property type="evidence" value="ECO:0007669"/>
    <property type="project" value="TreeGrafter"/>
</dbReference>
<dbReference type="Proteomes" id="UP000315636">
    <property type="component" value="Unassembled WGS sequence"/>
</dbReference>
<dbReference type="InterPro" id="IPR029069">
    <property type="entry name" value="HotDog_dom_sf"/>
</dbReference>
<reference evidence="3 4" key="1">
    <citation type="submission" date="2017-05" db="EMBL/GenBank/DDBJ databases">
        <authorList>
            <person name="Varghese N."/>
            <person name="Submissions S."/>
        </authorList>
    </citation>
    <scope>NUCLEOTIDE SEQUENCE [LARGE SCALE GENOMIC DNA]</scope>
    <source>
        <strain evidence="3 4">DSM 45474</strain>
    </source>
</reference>
<dbReference type="CDD" id="cd00586">
    <property type="entry name" value="4HBT"/>
    <property type="match status" value="1"/>
</dbReference>
<evidence type="ECO:0000313" key="3">
    <source>
        <dbReference type="EMBL" id="SMO71787.1"/>
    </source>
</evidence>
<dbReference type="SUPFAM" id="SSF54637">
    <property type="entry name" value="Thioesterase/thiol ester dehydrase-isomerase"/>
    <property type="match status" value="1"/>
</dbReference>
<keyword evidence="2 3" id="KW-0378">Hydrolase</keyword>
<dbReference type="Gene3D" id="3.10.129.10">
    <property type="entry name" value="Hotdog Thioesterase"/>
    <property type="match status" value="1"/>
</dbReference>
<dbReference type="RefSeq" id="WP_246064918.1">
    <property type="nucleotide sequence ID" value="NZ_FXTI01000006.1"/>
</dbReference>
<dbReference type="AlphaFoldDB" id="A0A521DJA9"/>
<accession>A0A521DJA9</accession>
<sequence length="134" mass="15438">MPLSTSIQVRFHECDGLGHVNNAVYYNYMETARIELFQMLDPNMNLDNWKLIVASTSCEYKSQASFAQWLKVTTEVERIGNSSFTVMHRISDLKSDELIAIGRAVLVHYDYQKQRSTPLPKAMKDTLRSLHLPQ</sequence>
<dbReference type="Pfam" id="PF13279">
    <property type="entry name" value="4HBT_2"/>
    <property type="match status" value="1"/>
</dbReference>
<organism evidence="3 4">
    <name type="scientific">Melghirimyces algeriensis</name>
    <dbReference type="NCBI Taxonomy" id="910412"/>
    <lineage>
        <taxon>Bacteria</taxon>
        <taxon>Bacillati</taxon>
        <taxon>Bacillota</taxon>
        <taxon>Bacilli</taxon>
        <taxon>Bacillales</taxon>
        <taxon>Thermoactinomycetaceae</taxon>
        <taxon>Melghirimyces</taxon>
    </lineage>
</organism>
<dbReference type="PANTHER" id="PTHR31793">
    <property type="entry name" value="4-HYDROXYBENZOYL-COA THIOESTERASE FAMILY MEMBER"/>
    <property type="match status" value="1"/>
</dbReference>
<proteinExistence type="inferred from homology"/>
<dbReference type="InterPro" id="IPR050563">
    <property type="entry name" value="4-hydroxybenzoyl-CoA_TE"/>
</dbReference>
<gene>
    <name evidence="3" type="ORF">SAMN06264849_10689</name>
</gene>
<protein>
    <submittedName>
        <fullName evidence="3">Acyl-CoA thioester hydrolase</fullName>
    </submittedName>
</protein>